<feature type="chain" id="PRO_5038544780" description="Lipoprotein" evidence="2">
    <location>
        <begin position="24"/>
        <end position="303"/>
    </location>
</feature>
<gene>
    <name evidence="3" type="ORF">AN217_16040</name>
</gene>
<dbReference type="EMBL" id="LJGV01000022">
    <property type="protein sequence ID" value="OEU99071.1"/>
    <property type="molecule type" value="Genomic_DNA"/>
</dbReference>
<feature type="region of interest" description="Disordered" evidence="1">
    <location>
        <begin position="27"/>
        <end position="48"/>
    </location>
</feature>
<name>A0A1E7K597_9ACTN</name>
<comment type="caution">
    <text evidence="3">The sequence shown here is derived from an EMBL/GenBank/DDBJ whole genome shotgun (WGS) entry which is preliminary data.</text>
</comment>
<dbReference type="Proteomes" id="UP000175829">
    <property type="component" value="Unassembled WGS sequence"/>
</dbReference>
<proteinExistence type="predicted"/>
<protein>
    <recommendedName>
        <fullName evidence="5">Lipoprotein</fullName>
    </recommendedName>
</protein>
<dbReference type="RefSeq" id="WP_069992053.1">
    <property type="nucleotide sequence ID" value="NZ_LJGV01000022.1"/>
</dbReference>
<organism evidence="3 4">
    <name type="scientific">Streptomyces qinglanensis</name>
    <dbReference type="NCBI Taxonomy" id="943816"/>
    <lineage>
        <taxon>Bacteria</taxon>
        <taxon>Bacillati</taxon>
        <taxon>Actinomycetota</taxon>
        <taxon>Actinomycetes</taxon>
        <taxon>Kitasatosporales</taxon>
        <taxon>Streptomycetaceae</taxon>
        <taxon>Streptomyces</taxon>
    </lineage>
</organism>
<evidence type="ECO:0000313" key="3">
    <source>
        <dbReference type="EMBL" id="OEU99071.1"/>
    </source>
</evidence>
<feature type="signal peptide" evidence="2">
    <location>
        <begin position="1"/>
        <end position="23"/>
    </location>
</feature>
<evidence type="ECO:0008006" key="5">
    <source>
        <dbReference type="Google" id="ProtNLM"/>
    </source>
</evidence>
<reference evidence="3 4" key="1">
    <citation type="journal article" date="2016" name="Front. Microbiol.">
        <title>Comparative Genomics Analysis of Streptomyces Species Reveals Their Adaptation to the Marine Environment and Their Diversity at the Genomic Level.</title>
        <authorList>
            <person name="Tian X."/>
            <person name="Zhang Z."/>
            <person name="Yang T."/>
            <person name="Chen M."/>
            <person name="Li J."/>
            <person name="Chen F."/>
            <person name="Yang J."/>
            <person name="Li W."/>
            <person name="Zhang B."/>
            <person name="Zhang Z."/>
            <person name="Wu J."/>
            <person name="Zhang C."/>
            <person name="Long L."/>
            <person name="Xiao J."/>
        </authorList>
    </citation>
    <scope>NUCLEOTIDE SEQUENCE [LARGE SCALE GENOMIC DNA]</scope>
    <source>
        <strain evidence="3 4">SCSIO M10379</strain>
    </source>
</reference>
<evidence type="ECO:0000313" key="4">
    <source>
        <dbReference type="Proteomes" id="UP000175829"/>
    </source>
</evidence>
<evidence type="ECO:0000256" key="1">
    <source>
        <dbReference type="SAM" id="MobiDB-lite"/>
    </source>
</evidence>
<sequence>MRVRSPRSAGLLAAMVLSTAALGAGAGCGRQQAGDGPGDGGGRARGERARQVAAAWDGSRAAAAWRAGYHPMGEVVRTPRGGLHGSADEEAYRSGSFVLRGELPEDERTKGRVVRDGGRSLTRPLISAHEAFEALERSTTEPHLTVTGAKPGELSVATGRGRATVPAWLFTLKGYDAPLVRAAAVPSALPRSPVAHTSGSRGHLEHLVRISPDGRSVTVAALHGVCDDGARVEVREPSGSVVLTASVKEREDRDPGALCTKQAVRQQVTVTLRRPLGDRILLDADSGRPVPFRSRLGPTPSWS</sequence>
<dbReference type="PROSITE" id="PS51257">
    <property type="entry name" value="PROKAR_LIPOPROTEIN"/>
    <property type="match status" value="1"/>
</dbReference>
<dbReference type="AlphaFoldDB" id="A0A1E7K597"/>
<accession>A0A1E7K597</accession>
<dbReference type="PATRIC" id="fig|943816.4.peg.2675"/>
<keyword evidence="2" id="KW-0732">Signal</keyword>
<evidence type="ECO:0000256" key="2">
    <source>
        <dbReference type="SAM" id="SignalP"/>
    </source>
</evidence>